<dbReference type="PANTHER" id="PTHR15092">
    <property type="entry name" value="POLY A -SPECIFIC RIBONUCLEASE/TARGET OF EGR1, MEMBER 1"/>
    <property type="match status" value="1"/>
</dbReference>
<evidence type="ECO:0000313" key="4">
    <source>
        <dbReference type="Proteomes" id="UP000734854"/>
    </source>
</evidence>
<gene>
    <name evidence="3" type="ORF">ZIOFF_006469</name>
</gene>
<reference evidence="3 4" key="1">
    <citation type="submission" date="2020-08" db="EMBL/GenBank/DDBJ databases">
        <title>Plant Genome Project.</title>
        <authorList>
            <person name="Zhang R.-G."/>
        </authorList>
    </citation>
    <scope>NUCLEOTIDE SEQUENCE [LARGE SCALE GENOMIC DNA]</scope>
    <source>
        <tissue evidence="3">Rhizome</tissue>
    </source>
</reference>
<comment type="caution">
    <text evidence="3">The sequence shown here is derived from an EMBL/GenBank/DDBJ whole genome shotgun (WGS) entry which is preliminary data.</text>
</comment>
<dbReference type="InterPro" id="IPR051181">
    <property type="entry name" value="CAF1_poly(A)_ribonucleases"/>
</dbReference>
<dbReference type="AlphaFoldDB" id="A0A8J5IBX7"/>
<dbReference type="InterPro" id="IPR036397">
    <property type="entry name" value="RNaseH_sf"/>
</dbReference>
<dbReference type="Proteomes" id="UP000734854">
    <property type="component" value="Unassembled WGS sequence"/>
</dbReference>
<name>A0A8J5IBX7_ZINOF</name>
<proteinExistence type="inferred from homology"/>
<dbReference type="InterPro" id="IPR006941">
    <property type="entry name" value="RNase_CAF1"/>
</dbReference>
<evidence type="ECO:0000256" key="1">
    <source>
        <dbReference type="ARBA" id="ARBA00001968"/>
    </source>
</evidence>
<keyword evidence="4" id="KW-1185">Reference proteome</keyword>
<dbReference type="GO" id="GO:0000175">
    <property type="term" value="F:3'-5'-RNA exonuclease activity"/>
    <property type="evidence" value="ECO:0007669"/>
    <property type="project" value="TreeGrafter"/>
</dbReference>
<dbReference type="GO" id="GO:0003723">
    <property type="term" value="F:RNA binding"/>
    <property type="evidence" value="ECO:0007669"/>
    <property type="project" value="TreeGrafter"/>
</dbReference>
<dbReference type="Gene3D" id="3.30.420.10">
    <property type="entry name" value="Ribonuclease H-like superfamily/Ribonuclease H"/>
    <property type="match status" value="1"/>
</dbReference>
<dbReference type="Pfam" id="PF04857">
    <property type="entry name" value="CAF1"/>
    <property type="match status" value="1"/>
</dbReference>
<accession>A0A8J5IBX7</accession>
<evidence type="ECO:0000313" key="3">
    <source>
        <dbReference type="EMBL" id="KAG6532620.1"/>
    </source>
</evidence>
<sequence length="273" mass="31165">MRNLPFVWVRHRTVTLGLLPRLRPFSTDAPGGGSVAVKQVTRSNFNAALEGLRAYVEESDFVAVDLEMTGVTSAPWRDSFEFDRSDVRYLKLKDSAEKFAAVQFVILACSVGQFSTDIGRHNFYIFPRKELSLHGPPDDFLWQATSIDFLAKYQFDFNACIYEVSCDVEQEGEALKGLSSEYLEGLANSFCNFEEPVDIPIVRTSDIFFSERMKNKLHKWHDSILRSLDKTYIDKEDAGINNALFQTVFFKMRPAIMLNGFTSHQLKLIQLVM</sequence>
<dbReference type="InterPro" id="IPR012337">
    <property type="entry name" value="RNaseH-like_sf"/>
</dbReference>
<comment type="similarity">
    <text evidence="2">Belongs to the CAF1 family.</text>
</comment>
<organism evidence="3 4">
    <name type="scientific">Zingiber officinale</name>
    <name type="common">Ginger</name>
    <name type="synonym">Amomum zingiber</name>
    <dbReference type="NCBI Taxonomy" id="94328"/>
    <lineage>
        <taxon>Eukaryota</taxon>
        <taxon>Viridiplantae</taxon>
        <taxon>Streptophyta</taxon>
        <taxon>Embryophyta</taxon>
        <taxon>Tracheophyta</taxon>
        <taxon>Spermatophyta</taxon>
        <taxon>Magnoliopsida</taxon>
        <taxon>Liliopsida</taxon>
        <taxon>Zingiberales</taxon>
        <taxon>Zingiberaceae</taxon>
        <taxon>Zingiber</taxon>
    </lineage>
</organism>
<evidence type="ECO:0000256" key="2">
    <source>
        <dbReference type="ARBA" id="ARBA00008372"/>
    </source>
</evidence>
<protein>
    <submittedName>
        <fullName evidence="3">Uncharacterized protein</fullName>
    </submittedName>
</protein>
<dbReference type="SUPFAM" id="SSF53098">
    <property type="entry name" value="Ribonuclease H-like"/>
    <property type="match status" value="1"/>
</dbReference>
<dbReference type="PANTHER" id="PTHR15092:SF22">
    <property type="entry name" value="POLY(A)-SPECIFIC RIBONUCLEASE PNLDC1"/>
    <property type="match status" value="1"/>
</dbReference>
<dbReference type="EMBL" id="JACMSC010000002">
    <property type="protein sequence ID" value="KAG6532620.1"/>
    <property type="molecule type" value="Genomic_DNA"/>
</dbReference>
<comment type="cofactor">
    <cofactor evidence="1">
        <name>a divalent metal cation</name>
        <dbReference type="ChEBI" id="CHEBI:60240"/>
    </cofactor>
</comment>